<keyword evidence="10" id="KW-1015">Disulfide bond</keyword>
<dbReference type="AlphaFoldDB" id="E1B2Q9"/>
<keyword evidence="11" id="KW-0868">Chloride</keyword>
<comment type="catalytic activity">
    <reaction evidence="1 15">
        <text>Endohydrolysis of (1-&gt;4)-alpha-D-glucosidic linkages in polysaccharides containing three or more (1-&gt;4)-alpha-linked D-glucose units.</text>
        <dbReference type="EC" id="3.2.1.1"/>
    </reaction>
</comment>
<dbReference type="OrthoDB" id="550577at2759"/>
<evidence type="ECO:0000256" key="11">
    <source>
        <dbReference type="ARBA" id="ARBA00023214"/>
    </source>
</evidence>
<evidence type="ECO:0000259" key="17">
    <source>
        <dbReference type="SMART" id="SM00632"/>
    </source>
</evidence>
<evidence type="ECO:0000256" key="14">
    <source>
        <dbReference type="RuleBase" id="RU003615"/>
    </source>
</evidence>
<dbReference type="Pfam" id="PF00128">
    <property type="entry name" value="Alpha-amylase"/>
    <property type="match status" value="1"/>
</dbReference>
<dbReference type="GO" id="GO:0046872">
    <property type="term" value="F:metal ion binding"/>
    <property type="evidence" value="ECO:0007669"/>
    <property type="project" value="UniProtKB-KW"/>
</dbReference>
<feature type="signal peptide" evidence="16">
    <location>
        <begin position="1"/>
        <end position="17"/>
    </location>
</feature>
<dbReference type="InterPro" id="IPR006048">
    <property type="entry name" value="A-amylase/branching_C"/>
</dbReference>
<evidence type="ECO:0000256" key="2">
    <source>
        <dbReference type="ARBA" id="ARBA00001913"/>
    </source>
</evidence>
<evidence type="ECO:0000256" key="3">
    <source>
        <dbReference type="ARBA" id="ARBA00001923"/>
    </source>
</evidence>
<name>E1B2Q9_SITOR</name>
<dbReference type="CDD" id="cd11317">
    <property type="entry name" value="AmyAc_bac_euk_AmyA"/>
    <property type="match status" value="1"/>
</dbReference>
<dbReference type="PRINTS" id="PR00110">
    <property type="entry name" value="ALPHAAMYLASE"/>
</dbReference>
<dbReference type="EC" id="3.2.1.1" evidence="6 15"/>
<dbReference type="SMART" id="SM00642">
    <property type="entry name" value="Aamy"/>
    <property type="match status" value="1"/>
</dbReference>
<dbReference type="InterPro" id="IPR006047">
    <property type="entry name" value="GH13_cat_dom"/>
</dbReference>
<comment type="similarity">
    <text evidence="4 14">Belongs to the glycosyl hydrolase 13 family.</text>
</comment>
<dbReference type="EMBL" id="HQ158012">
    <property type="protein sequence ID" value="ADM73187.1"/>
    <property type="molecule type" value="mRNA"/>
</dbReference>
<evidence type="ECO:0000256" key="4">
    <source>
        <dbReference type="ARBA" id="ARBA00008061"/>
    </source>
</evidence>
<dbReference type="Gene3D" id="3.20.20.80">
    <property type="entry name" value="Glycosidases"/>
    <property type="match status" value="1"/>
</dbReference>
<dbReference type="GO" id="GO:0005975">
    <property type="term" value="P:carbohydrate metabolic process"/>
    <property type="evidence" value="ECO:0007669"/>
    <property type="project" value="InterPro"/>
</dbReference>
<dbReference type="PANTHER" id="PTHR43447">
    <property type="entry name" value="ALPHA-AMYLASE"/>
    <property type="match status" value="1"/>
</dbReference>
<sequence>MKVLALLVTVCFSVASAQKDPHFLDGRNTIVHLFEWKWADIASECENFLSVKNFAGVQVSPPAESVVVEGRPWWEKYQPVSYTLNNRGGDEAAFSDMVSRCNNVGIRIYVDLVANHMATSNGQGSAGNTCDPSSKSYPAVSYTSENFHTSCDIDYTDSSSIRNCELTGLKDLDQSQDYVRGKIEEYMNHLISLGVAGFRVDAAKHMWPADLQAIFGSLNDLSTDHGFASGARAFIFQEVIDTSTDPVKNTEYTGFGKVCEFLFGNDLGPAFRGENPLHYLKNWGTEWGLLDGGDTVSFVDNHDNERDSQIFLHYTNDKPYKAAMAFMLAHSYDTTTRVLSSYKFDSSDQGPPSNGDDILSPEFGSDGACTNGWVCQHRWSPVFNMVEFRNVVSGTELTNWWDNGSQQIAFSRGDKGFYAATVNEDIATSITTGLPDGSYCDVMSGSLVNGACTGKTLTVSGGQVYVELGGAELEAAVAIHVNAKL</sequence>
<dbReference type="InterPro" id="IPR031319">
    <property type="entry name" value="A-amylase_C"/>
</dbReference>
<evidence type="ECO:0000256" key="7">
    <source>
        <dbReference type="ARBA" id="ARBA00022723"/>
    </source>
</evidence>
<evidence type="ECO:0000256" key="15">
    <source>
        <dbReference type="RuleBase" id="RU361134"/>
    </source>
</evidence>
<feature type="domain" description="Alpha-amylase C-terminal" evidence="17">
    <location>
        <begin position="398"/>
        <end position="484"/>
    </location>
</feature>
<evidence type="ECO:0000256" key="10">
    <source>
        <dbReference type="ARBA" id="ARBA00023157"/>
    </source>
</evidence>
<dbReference type="Pfam" id="PF02806">
    <property type="entry name" value="Alpha-amylase_C"/>
    <property type="match status" value="1"/>
</dbReference>
<evidence type="ECO:0000256" key="9">
    <source>
        <dbReference type="ARBA" id="ARBA00022837"/>
    </source>
</evidence>
<dbReference type="SMART" id="SM00632">
    <property type="entry name" value="Aamy_C"/>
    <property type="match status" value="1"/>
</dbReference>
<dbReference type="SUPFAM" id="SSF51011">
    <property type="entry name" value="Glycosyl hydrolase domain"/>
    <property type="match status" value="1"/>
</dbReference>
<proteinExistence type="evidence at transcript level"/>
<reference evidence="19" key="1">
    <citation type="submission" date="2010-08" db="EMBL/GenBank/DDBJ databases">
        <title>Cloning and expression of alpha-amylase from rice weevil (Sitophilus oryzae L.).</title>
        <authorList>
            <person name="Lertkaeo P."/>
            <person name="Yoonim N."/>
            <person name="Roytrakul S."/>
            <person name="Yasothornsrikul S."/>
        </authorList>
    </citation>
    <scope>NUCLEOTIDE SEQUENCE</scope>
</reference>
<dbReference type="CAZy" id="GH13">
    <property type="family name" value="Glycoside Hydrolase Family 13"/>
</dbReference>
<evidence type="ECO:0000256" key="5">
    <source>
        <dbReference type="ARBA" id="ARBA00011245"/>
    </source>
</evidence>
<evidence type="ECO:0000256" key="1">
    <source>
        <dbReference type="ARBA" id="ARBA00000548"/>
    </source>
</evidence>
<dbReference type="Gene3D" id="2.60.40.1180">
    <property type="entry name" value="Golgi alpha-mannosidase II"/>
    <property type="match status" value="1"/>
</dbReference>
<feature type="domain" description="Glycosyl hydrolase family 13 catalytic" evidence="18">
    <location>
        <begin position="28"/>
        <end position="389"/>
    </location>
</feature>
<comment type="cofactor">
    <cofactor evidence="2">
        <name>Ca(2+)</name>
        <dbReference type="ChEBI" id="CHEBI:29108"/>
    </cofactor>
</comment>
<feature type="chain" id="PRO_5003143546" description="Alpha-amylase" evidence="16">
    <location>
        <begin position="18"/>
        <end position="485"/>
    </location>
</feature>
<dbReference type="InterPro" id="IPR013780">
    <property type="entry name" value="Glyco_hydro_b"/>
</dbReference>
<dbReference type="InterPro" id="IPR006046">
    <property type="entry name" value="Alpha_amylase"/>
</dbReference>
<dbReference type="InterPro" id="IPR017853">
    <property type="entry name" value="GH"/>
</dbReference>
<keyword evidence="12 15" id="KW-0119">Carbohydrate metabolism</keyword>
<dbReference type="SUPFAM" id="SSF51445">
    <property type="entry name" value="(Trans)glycosidases"/>
    <property type="match status" value="1"/>
</dbReference>
<keyword evidence="9" id="KW-0106">Calcium</keyword>
<evidence type="ECO:0000313" key="19">
    <source>
        <dbReference type="EMBL" id="ADM73187.1"/>
    </source>
</evidence>
<comment type="subunit">
    <text evidence="5">Monomer.</text>
</comment>
<accession>E1B2Q9</accession>
<keyword evidence="8 15" id="KW-0378">Hydrolase</keyword>
<keyword evidence="7" id="KW-0479">Metal-binding</keyword>
<protein>
    <recommendedName>
        <fullName evidence="6 15">Alpha-amylase</fullName>
        <ecNumber evidence="6 15">3.2.1.1</ecNumber>
    </recommendedName>
</protein>
<keyword evidence="13 15" id="KW-0326">Glycosidase</keyword>
<evidence type="ECO:0000256" key="8">
    <source>
        <dbReference type="ARBA" id="ARBA00022801"/>
    </source>
</evidence>
<evidence type="ECO:0000259" key="18">
    <source>
        <dbReference type="SMART" id="SM00642"/>
    </source>
</evidence>
<evidence type="ECO:0000256" key="16">
    <source>
        <dbReference type="SAM" id="SignalP"/>
    </source>
</evidence>
<evidence type="ECO:0000256" key="6">
    <source>
        <dbReference type="ARBA" id="ARBA00012595"/>
    </source>
</evidence>
<dbReference type="GO" id="GO:0004556">
    <property type="term" value="F:alpha-amylase activity"/>
    <property type="evidence" value="ECO:0007669"/>
    <property type="project" value="UniProtKB-UniRule"/>
</dbReference>
<evidence type="ECO:0000256" key="13">
    <source>
        <dbReference type="ARBA" id="ARBA00023295"/>
    </source>
</evidence>
<gene>
    <name evidence="19" type="primary">Amy1</name>
</gene>
<keyword evidence="16" id="KW-0732">Signal</keyword>
<evidence type="ECO:0000256" key="12">
    <source>
        <dbReference type="ARBA" id="ARBA00023277"/>
    </source>
</evidence>
<organism evidence="19">
    <name type="scientific">Sitophilus oryzae</name>
    <name type="common">Rice weevil</name>
    <name type="synonym">Curculio oryzae</name>
    <dbReference type="NCBI Taxonomy" id="7048"/>
    <lineage>
        <taxon>Eukaryota</taxon>
        <taxon>Metazoa</taxon>
        <taxon>Ecdysozoa</taxon>
        <taxon>Arthropoda</taxon>
        <taxon>Hexapoda</taxon>
        <taxon>Insecta</taxon>
        <taxon>Pterygota</taxon>
        <taxon>Neoptera</taxon>
        <taxon>Endopterygota</taxon>
        <taxon>Coleoptera</taxon>
        <taxon>Polyphaga</taxon>
        <taxon>Cucujiformia</taxon>
        <taxon>Curculionidae</taxon>
        <taxon>Dryophthorinae</taxon>
        <taxon>Sitophilus</taxon>
    </lineage>
</organism>
<comment type="cofactor">
    <cofactor evidence="3">
        <name>chloride</name>
        <dbReference type="ChEBI" id="CHEBI:17996"/>
    </cofactor>
</comment>